<feature type="signal peptide" evidence="1">
    <location>
        <begin position="1"/>
        <end position="29"/>
    </location>
</feature>
<dbReference type="AlphaFoldDB" id="A0A7S1TKU9"/>
<reference evidence="2" key="1">
    <citation type="submission" date="2021-01" db="EMBL/GenBank/DDBJ databases">
        <authorList>
            <person name="Corre E."/>
            <person name="Pelletier E."/>
            <person name="Niang G."/>
            <person name="Scheremetjew M."/>
            <person name="Finn R."/>
            <person name="Kale V."/>
            <person name="Holt S."/>
            <person name="Cochrane G."/>
            <person name="Meng A."/>
            <person name="Brown T."/>
            <person name="Cohen L."/>
        </authorList>
    </citation>
    <scope>NUCLEOTIDE SEQUENCE</scope>
    <source>
        <strain evidence="2">CCMP3124</strain>
    </source>
</reference>
<keyword evidence="1" id="KW-0732">Signal</keyword>
<feature type="chain" id="PRO_5030909647" evidence="1">
    <location>
        <begin position="30"/>
        <end position="247"/>
    </location>
</feature>
<sequence>MIGREIGRRWRLLVLEVLAVGCLVGCGGAQDVPNCFSFVGDTSGEVILSCSAVEVTPRCCESCPSSVMVYKPTCDTLSEEPLDVCVMRSATVLDESCEPVDGTVTKPLAGGSYNASCAGNPCRGEWVERSYAFDNPPTFQGAPTDAERCLQALIAQLNFAQQVAPDAIDDKARISPAVACAGSNCRCADIMSETFTARASQPALVGQGAIQVNGCGVFTYTQDARLERTWSQEQGTCRVRALDDIYD</sequence>
<protein>
    <submittedName>
        <fullName evidence="2">Uncharacterized protein</fullName>
    </submittedName>
</protein>
<name>A0A7S1TKU9_9RHOD</name>
<dbReference type="EMBL" id="HBGI01001269">
    <property type="protein sequence ID" value="CAD9239088.1"/>
    <property type="molecule type" value="Transcribed_RNA"/>
</dbReference>
<accession>A0A7S1TKU9</accession>
<gene>
    <name evidence="2" type="ORF">EAUS1353_LOCUS820</name>
</gene>
<organism evidence="2">
    <name type="scientific">Erythrolobus australicus</name>
    <dbReference type="NCBI Taxonomy" id="1077150"/>
    <lineage>
        <taxon>Eukaryota</taxon>
        <taxon>Rhodophyta</taxon>
        <taxon>Bangiophyceae</taxon>
        <taxon>Porphyridiales</taxon>
        <taxon>Porphyridiaceae</taxon>
        <taxon>Erythrolobus</taxon>
    </lineage>
</organism>
<evidence type="ECO:0000256" key="1">
    <source>
        <dbReference type="SAM" id="SignalP"/>
    </source>
</evidence>
<proteinExistence type="predicted"/>
<evidence type="ECO:0000313" key="2">
    <source>
        <dbReference type="EMBL" id="CAD9239088.1"/>
    </source>
</evidence>